<evidence type="ECO:0000313" key="1">
    <source>
        <dbReference type="EMBL" id="KAK8205641.1"/>
    </source>
</evidence>
<protein>
    <submittedName>
        <fullName evidence="1">Geranylgeranyl transferase type-1 subunit beta</fullName>
        <ecNumber evidence="1">2.5.1.59</ecNumber>
    </submittedName>
</protein>
<organism evidence="1 2">
    <name type="scientific">Zalaria obscura</name>
    <dbReference type="NCBI Taxonomy" id="2024903"/>
    <lineage>
        <taxon>Eukaryota</taxon>
        <taxon>Fungi</taxon>
        <taxon>Dikarya</taxon>
        <taxon>Ascomycota</taxon>
        <taxon>Pezizomycotina</taxon>
        <taxon>Dothideomycetes</taxon>
        <taxon>Dothideomycetidae</taxon>
        <taxon>Dothideales</taxon>
        <taxon>Zalariaceae</taxon>
        <taxon>Zalaria</taxon>
    </lineage>
</organism>
<reference evidence="1" key="1">
    <citation type="submission" date="2024-02" db="EMBL/GenBank/DDBJ databases">
        <title>Metagenome Assembled Genome of Zalaria obscura JY119.</title>
        <authorList>
            <person name="Vighnesh L."/>
            <person name="Jagadeeshwari U."/>
            <person name="Venkata Ramana C."/>
            <person name="Sasikala C."/>
        </authorList>
    </citation>
    <scope>NUCLEOTIDE SEQUENCE</scope>
    <source>
        <strain evidence="1">JY119</strain>
    </source>
</reference>
<accession>A0ACC3SBL3</accession>
<dbReference type="Proteomes" id="UP001320706">
    <property type="component" value="Unassembled WGS sequence"/>
</dbReference>
<gene>
    <name evidence="1" type="primary">CDC43</name>
    <name evidence="1" type="ORF">M8818_004817</name>
</gene>
<name>A0ACC3SBL3_9PEZI</name>
<evidence type="ECO:0000313" key="2">
    <source>
        <dbReference type="Proteomes" id="UP001320706"/>
    </source>
</evidence>
<proteinExistence type="predicted"/>
<dbReference type="EC" id="2.5.1.59" evidence="1"/>
<keyword evidence="2" id="KW-1185">Reference proteome</keyword>
<dbReference type="EMBL" id="JAMKPW020000023">
    <property type="protein sequence ID" value="KAK8205641.1"/>
    <property type="molecule type" value="Genomic_DNA"/>
</dbReference>
<comment type="caution">
    <text evidence="1">The sequence shown here is derived from an EMBL/GenBank/DDBJ whole genome shotgun (WGS) entry which is preliminary data.</text>
</comment>
<sequence length="566" mass="62514">MYSGWVDWSRSSSPDAPVKQTPGSSANADQLHHQPCSRSMCMHVSFPMPPSYTLTSAHPLTHRPCASLTSPPTSCAPEPPKAPMPIPMPMPLEPPRLDHSSPLNKQKHTKYFLRCLKTFLPPAYTSNDSNRLSLAFFTVAGLDLLGGLDANTTAQEREDYIRWIYRLQLPTGGFRAFPGTDLGDRNRDEATQEWDEARYRWDPANLPATYFALATLLILGDDLGRVRRKQCLEWLPRLQRPDGSFGETLVEGKVEGGTDPRFGYCAAGVRFVLRGVEEGGLRGNGLEGVGDVDLEALVRCIRRAETYDGGISDKPFHEAHGALSFLNRLSPSPSPSHPTPTNASTTTPTRGLTNPSRTLHWLLSRQTATITLSDDTQTHSDETDTAETCHDAHTFVHPSSFPSKQGRRMYEDRDKRDNEGGRGEGGRFDVEWTGFNGRENKVADTCYAFWVGGALDMLGHSNLVHTPSLRAWLLDRTAHPHLGGFGKHAADLPDVYHSYLGLAALSLLGGEVTEADKNRASEDEEVKALTIDGLKPLDATMCISKQARGRLRGIWKRWESENESSG</sequence>
<keyword evidence="1" id="KW-0808">Transferase</keyword>